<dbReference type="Gene3D" id="2.170.130.30">
    <property type="match status" value="1"/>
</dbReference>
<dbReference type="OrthoDB" id="2870483at2"/>
<proteinExistence type="predicted"/>
<feature type="signal peptide" evidence="1">
    <location>
        <begin position="1"/>
        <end position="21"/>
    </location>
</feature>
<sequence>MNKIILSILSVIVLTGCFGNAEETGDQISVSITIAVEQGEEIIVDEEVEVEDEAILLDVLEDHYDVEVTSDGFITEIEGHSQTDSMFWVYEVNQEEAYVGAGEYELSDEDQVLFELEEWEE</sequence>
<dbReference type="EMBL" id="FMYI01000002">
    <property type="protein sequence ID" value="SDB91593.1"/>
    <property type="molecule type" value="Genomic_DNA"/>
</dbReference>
<dbReference type="PROSITE" id="PS51257">
    <property type="entry name" value="PROKAR_LIPOPROTEIN"/>
    <property type="match status" value="1"/>
</dbReference>
<evidence type="ECO:0000313" key="3">
    <source>
        <dbReference type="EMBL" id="SDB91593.1"/>
    </source>
</evidence>
<keyword evidence="1" id="KW-0732">Signal</keyword>
<evidence type="ECO:0000259" key="2">
    <source>
        <dbReference type="Pfam" id="PF14478"/>
    </source>
</evidence>
<dbReference type="InterPro" id="IPR027954">
    <property type="entry name" value="Transcobalamin-like_C"/>
</dbReference>
<protein>
    <recommendedName>
        <fullName evidence="2">Transcobalamin-like C-terminal domain-containing protein</fullName>
    </recommendedName>
</protein>
<dbReference type="STRING" id="1612202.SAMN05421734_102450"/>
<keyword evidence="4" id="KW-1185">Reference proteome</keyword>
<reference evidence="4" key="1">
    <citation type="submission" date="2016-09" db="EMBL/GenBank/DDBJ databases">
        <authorList>
            <person name="Varghese N."/>
            <person name="Submissions S."/>
        </authorList>
    </citation>
    <scope>NUCLEOTIDE SEQUENCE [LARGE SCALE GENOMIC DNA]</scope>
    <source>
        <strain evidence="4">S5</strain>
    </source>
</reference>
<name>A0A1G6HBR0_9BACI</name>
<accession>A0A1G6HBR0</accession>
<dbReference type="RefSeq" id="WP_090793673.1">
    <property type="nucleotide sequence ID" value="NZ_FMYI01000002.1"/>
</dbReference>
<dbReference type="Proteomes" id="UP000242949">
    <property type="component" value="Unassembled WGS sequence"/>
</dbReference>
<dbReference type="Pfam" id="PF14478">
    <property type="entry name" value="DUF4430"/>
    <property type="match status" value="1"/>
</dbReference>
<evidence type="ECO:0000256" key="1">
    <source>
        <dbReference type="SAM" id="SignalP"/>
    </source>
</evidence>
<evidence type="ECO:0000313" key="4">
    <source>
        <dbReference type="Proteomes" id="UP000242949"/>
    </source>
</evidence>
<gene>
    <name evidence="3" type="ORF">SAMN05421734_102450</name>
</gene>
<feature type="chain" id="PRO_5017458811" description="Transcobalamin-like C-terminal domain-containing protein" evidence="1">
    <location>
        <begin position="22"/>
        <end position="121"/>
    </location>
</feature>
<feature type="domain" description="Transcobalamin-like C-terminal" evidence="2">
    <location>
        <begin position="55"/>
        <end position="117"/>
    </location>
</feature>
<organism evidence="3 4">
    <name type="scientific">Pelagirhabdus alkalitolerans</name>
    <dbReference type="NCBI Taxonomy" id="1612202"/>
    <lineage>
        <taxon>Bacteria</taxon>
        <taxon>Bacillati</taxon>
        <taxon>Bacillota</taxon>
        <taxon>Bacilli</taxon>
        <taxon>Bacillales</taxon>
        <taxon>Bacillaceae</taxon>
        <taxon>Pelagirhabdus</taxon>
    </lineage>
</organism>
<dbReference type="AlphaFoldDB" id="A0A1G6HBR0"/>